<organism evidence="14 15">
    <name type="scientific">Roseomonas acroporae</name>
    <dbReference type="NCBI Taxonomy" id="2937791"/>
    <lineage>
        <taxon>Bacteria</taxon>
        <taxon>Pseudomonadati</taxon>
        <taxon>Pseudomonadota</taxon>
        <taxon>Alphaproteobacteria</taxon>
        <taxon>Acetobacterales</taxon>
        <taxon>Roseomonadaceae</taxon>
        <taxon>Roseomonas</taxon>
    </lineage>
</organism>
<reference evidence="14" key="1">
    <citation type="submission" date="2022-04" db="EMBL/GenBank/DDBJ databases">
        <title>Roseomonas acroporae sp. nov., isolated from coral Acropora digitifera.</title>
        <authorList>
            <person name="Sun H."/>
        </authorList>
    </citation>
    <scope>NUCLEOTIDE SEQUENCE</scope>
    <source>
        <strain evidence="14">NAR14</strain>
    </source>
</reference>
<keyword evidence="8" id="KW-0325">Glycoprotein</keyword>
<name>A0A9X1Y676_9PROT</name>
<dbReference type="InterPro" id="IPR001320">
    <property type="entry name" value="Iontro_rcpt_C"/>
</dbReference>
<feature type="transmembrane region" description="Helical" evidence="10">
    <location>
        <begin position="218"/>
        <end position="240"/>
    </location>
</feature>
<evidence type="ECO:0000256" key="5">
    <source>
        <dbReference type="ARBA" id="ARBA00023065"/>
    </source>
</evidence>
<comment type="subcellular location">
    <subcellularLocation>
        <location evidence="1">Membrane</location>
        <topology evidence="1">Multi-pass membrane protein</topology>
    </subcellularLocation>
</comment>
<feature type="signal peptide" evidence="11">
    <location>
        <begin position="1"/>
        <end position="26"/>
    </location>
</feature>
<dbReference type="Gene3D" id="1.10.287.70">
    <property type="match status" value="1"/>
</dbReference>
<feature type="transmembrane region" description="Helical" evidence="10">
    <location>
        <begin position="184"/>
        <end position="206"/>
    </location>
</feature>
<evidence type="ECO:0000313" key="14">
    <source>
        <dbReference type="EMBL" id="MCK8784734.1"/>
    </source>
</evidence>
<keyword evidence="3 10" id="KW-0812">Transmembrane</keyword>
<evidence type="ECO:0000256" key="4">
    <source>
        <dbReference type="ARBA" id="ARBA00022989"/>
    </source>
</evidence>
<keyword evidence="2" id="KW-0813">Transport</keyword>
<sequence length="378" mass="40153">MVPARGLVAIAALLALLLLPAGPALAQAYPDRAPVPAPGRELVIGTKVAAPFAMHADGGGWQGISIDLWRRVAERLGLRYRIVEYDTVQALLDAITSHQVDAAVSALTVTAARREAMDFTQPFYATGLGVAVAPGSAGWLPVLRAFGSFGFLQAVLTLLGIAVTVGVLIWLFERRHNEPYGGPPLRGLVAGLWWSAVAMTQAGAAFDGPKTVPGRILAAVWMVASVVTIAVFIAGITSALTTQRLQGLVRNANDLRSVRVGAVSGSSTVEFLDAQRIGHRGFTDAPEGLRALRDGRIDAFVYDRPLLAYMLHQDFPGLQLLGISLDSQSYAIALPGDDALRARLDVAMLETLRSPWWQDTLFRYLGPNGGEGSAGAAQ</sequence>
<evidence type="ECO:0000256" key="8">
    <source>
        <dbReference type="ARBA" id="ARBA00023180"/>
    </source>
</evidence>
<dbReference type="GO" id="GO:0015276">
    <property type="term" value="F:ligand-gated monoatomic ion channel activity"/>
    <property type="evidence" value="ECO:0007669"/>
    <property type="project" value="InterPro"/>
</dbReference>
<dbReference type="Pfam" id="PF00060">
    <property type="entry name" value="Lig_chan"/>
    <property type="match status" value="1"/>
</dbReference>
<keyword evidence="4 10" id="KW-1133">Transmembrane helix</keyword>
<dbReference type="Gene3D" id="3.40.190.10">
    <property type="entry name" value="Periplasmic binding protein-like II"/>
    <property type="match status" value="2"/>
</dbReference>
<feature type="chain" id="PRO_5040867968" evidence="11">
    <location>
        <begin position="27"/>
        <end position="378"/>
    </location>
</feature>
<dbReference type="InterPro" id="IPR001638">
    <property type="entry name" value="Solute-binding_3/MltF_N"/>
</dbReference>
<feature type="domain" description="Solute-binding protein family 3/N-terminal" evidence="12">
    <location>
        <begin position="41"/>
        <end position="368"/>
    </location>
</feature>
<dbReference type="SUPFAM" id="SSF53850">
    <property type="entry name" value="Periplasmic binding protein-like II"/>
    <property type="match status" value="1"/>
</dbReference>
<keyword evidence="7" id="KW-0675">Receptor</keyword>
<evidence type="ECO:0000313" key="15">
    <source>
        <dbReference type="Proteomes" id="UP001139516"/>
    </source>
</evidence>
<evidence type="ECO:0000259" key="13">
    <source>
        <dbReference type="SMART" id="SM00079"/>
    </source>
</evidence>
<dbReference type="SUPFAM" id="SSF81324">
    <property type="entry name" value="Voltage-gated potassium channels"/>
    <property type="match status" value="1"/>
</dbReference>
<dbReference type="Pfam" id="PF00497">
    <property type="entry name" value="SBP_bac_3"/>
    <property type="match status" value="1"/>
</dbReference>
<evidence type="ECO:0000256" key="9">
    <source>
        <dbReference type="ARBA" id="ARBA00023303"/>
    </source>
</evidence>
<feature type="transmembrane region" description="Helical" evidence="10">
    <location>
        <begin position="149"/>
        <end position="172"/>
    </location>
</feature>
<evidence type="ECO:0000256" key="6">
    <source>
        <dbReference type="ARBA" id="ARBA00023136"/>
    </source>
</evidence>
<evidence type="ECO:0000256" key="2">
    <source>
        <dbReference type="ARBA" id="ARBA00022448"/>
    </source>
</evidence>
<evidence type="ECO:0000256" key="10">
    <source>
        <dbReference type="SAM" id="Phobius"/>
    </source>
</evidence>
<evidence type="ECO:0000256" key="1">
    <source>
        <dbReference type="ARBA" id="ARBA00004141"/>
    </source>
</evidence>
<dbReference type="RefSeq" id="WP_248666857.1">
    <property type="nucleotide sequence ID" value="NZ_JALPRX010000038.1"/>
</dbReference>
<dbReference type="SMART" id="SM00079">
    <property type="entry name" value="PBPe"/>
    <property type="match status" value="1"/>
</dbReference>
<accession>A0A9X1Y676</accession>
<feature type="domain" description="Ionotropic glutamate receptor C-terminal" evidence="13">
    <location>
        <begin position="41"/>
        <end position="359"/>
    </location>
</feature>
<dbReference type="GO" id="GO:0016020">
    <property type="term" value="C:membrane"/>
    <property type="evidence" value="ECO:0007669"/>
    <property type="project" value="UniProtKB-SubCell"/>
</dbReference>
<evidence type="ECO:0000259" key="12">
    <source>
        <dbReference type="SMART" id="SM00062"/>
    </source>
</evidence>
<evidence type="ECO:0000256" key="7">
    <source>
        <dbReference type="ARBA" id="ARBA00023170"/>
    </source>
</evidence>
<keyword evidence="5" id="KW-0406">Ion transport</keyword>
<keyword evidence="11" id="KW-0732">Signal</keyword>
<dbReference type="PANTHER" id="PTHR18966">
    <property type="entry name" value="IONOTROPIC GLUTAMATE RECEPTOR"/>
    <property type="match status" value="1"/>
</dbReference>
<dbReference type="EMBL" id="JALPRX010000038">
    <property type="protein sequence ID" value="MCK8784734.1"/>
    <property type="molecule type" value="Genomic_DNA"/>
</dbReference>
<evidence type="ECO:0000256" key="3">
    <source>
        <dbReference type="ARBA" id="ARBA00022692"/>
    </source>
</evidence>
<comment type="caution">
    <text evidence="14">The sequence shown here is derived from an EMBL/GenBank/DDBJ whole genome shotgun (WGS) entry which is preliminary data.</text>
</comment>
<proteinExistence type="predicted"/>
<dbReference type="AlphaFoldDB" id="A0A9X1Y676"/>
<keyword evidence="6 10" id="KW-0472">Membrane</keyword>
<dbReference type="SMART" id="SM00062">
    <property type="entry name" value="PBPb"/>
    <property type="match status" value="1"/>
</dbReference>
<dbReference type="Proteomes" id="UP001139516">
    <property type="component" value="Unassembled WGS sequence"/>
</dbReference>
<dbReference type="InterPro" id="IPR015683">
    <property type="entry name" value="Ionotropic_Glu_rcpt"/>
</dbReference>
<gene>
    <name evidence="14" type="ORF">M0638_10105</name>
</gene>
<evidence type="ECO:0000256" key="11">
    <source>
        <dbReference type="SAM" id="SignalP"/>
    </source>
</evidence>
<keyword evidence="9" id="KW-0407">Ion channel</keyword>
<protein>
    <submittedName>
        <fullName evidence="14">Transporter substrate-binding domain-containing protein</fullName>
    </submittedName>
</protein>
<keyword evidence="15" id="KW-1185">Reference proteome</keyword>